<accession>A0A545UG84</accession>
<dbReference type="InterPro" id="IPR001789">
    <property type="entry name" value="Sig_transdc_resp-reg_receiver"/>
</dbReference>
<dbReference type="Proteomes" id="UP000315439">
    <property type="component" value="Unassembled WGS sequence"/>
</dbReference>
<dbReference type="RefSeq" id="WP_142892994.1">
    <property type="nucleotide sequence ID" value="NZ_ML660162.1"/>
</dbReference>
<evidence type="ECO:0000313" key="5">
    <source>
        <dbReference type="Proteomes" id="UP000315439"/>
    </source>
</evidence>
<dbReference type="OrthoDB" id="273564at2"/>
<dbReference type="AlphaFoldDB" id="A0A545UG84"/>
<dbReference type="InterPro" id="IPR011006">
    <property type="entry name" value="CheY-like_superfamily"/>
</dbReference>
<comment type="caution">
    <text evidence="1">Lacks conserved residue(s) required for the propagation of feature annotation.</text>
</comment>
<feature type="region of interest" description="Disordered" evidence="2">
    <location>
        <begin position="157"/>
        <end position="177"/>
    </location>
</feature>
<dbReference type="GO" id="GO:0000160">
    <property type="term" value="P:phosphorelay signal transduction system"/>
    <property type="evidence" value="ECO:0007669"/>
    <property type="project" value="InterPro"/>
</dbReference>
<evidence type="ECO:0000313" key="4">
    <source>
        <dbReference type="EMBL" id="TQV88486.1"/>
    </source>
</evidence>
<name>A0A545UG84_9GAMM</name>
<dbReference type="SUPFAM" id="SSF52172">
    <property type="entry name" value="CheY-like"/>
    <property type="match status" value="1"/>
</dbReference>
<keyword evidence="5" id="KW-1185">Reference proteome</keyword>
<proteinExistence type="predicted"/>
<dbReference type="PROSITE" id="PS50110">
    <property type="entry name" value="RESPONSE_REGULATORY"/>
    <property type="match status" value="1"/>
</dbReference>
<evidence type="ECO:0000256" key="1">
    <source>
        <dbReference type="PROSITE-ProRule" id="PRU00169"/>
    </source>
</evidence>
<dbReference type="EMBL" id="VIKS01000004">
    <property type="protein sequence ID" value="TQV88486.1"/>
    <property type="molecule type" value="Genomic_DNA"/>
</dbReference>
<organism evidence="4 5">
    <name type="scientific">Aliikangiella coralliicola</name>
    <dbReference type="NCBI Taxonomy" id="2592383"/>
    <lineage>
        <taxon>Bacteria</taxon>
        <taxon>Pseudomonadati</taxon>
        <taxon>Pseudomonadota</taxon>
        <taxon>Gammaproteobacteria</taxon>
        <taxon>Oceanospirillales</taxon>
        <taxon>Pleioneaceae</taxon>
        <taxon>Aliikangiella</taxon>
    </lineage>
</organism>
<evidence type="ECO:0000256" key="2">
    <source>
        <dbReference type="SAM" id="MobiDB-lite"/>
    </source>
</evidence>
<reference evidence="4 5" key="1">
    <citation type="submission" date="2019-07" db="EMBL/GenBank/DDBJ databases">
        <title>Draft genome for Aliikangiella sp. M105.</title>
        <authorList>
            <person name="Wang G."/>
        </authorList>
    </citation>
    <scope>NUCLEOTIDE SEQUENCE [LARGE SCALE GENOMIC DNA]</scope>
    <source>
        <strain evidence="4 5">M105</strain>
    </source>
</reference>
<evidence type="ECO:0000259" key="3">
    <source>
        <dbReference type="PROSITE" id="PS50110"/>
    </source>
</evidence>
<comment type="caution">
    <text evidence="4">The sequence shown here is derived from an EMBL/GenBank/DDBJ whole genome shotgun (WGS) entry which is preliminary data.</text>
</comment>
<feature type="domain" description="Response regulatory" evidence="3">
    <location>
        <begin position="2"/>
        <end position="120"/>
    </location>
</feature>
<sequence>MNILMIEEQPAYSLGFKSMLQSTFSLHTYAMETGLEEGLKQIQSDKTEFDIVFIGVNDLSLNILNHINHNSVSALNTPIIVLSSVNDKRQSKMFLNAGITSVISKKSPQAVMLKSIRTVLSNQNALTPSLKDQPVHIKEKNTPIKRPHETSQIYDVTQSHDALSRRNTKNRNDSAHQSNLDNTCFEFNVSADEEHTFLSVEHSGENFDFGERVHHYLLLILARQRLQDYQQGFEESSQGWVEISDLQNMLRLDYCHLNIHIFRARQQINKKMSTQDNPVEVLERRTGSIRFAGKICRIIRAGRLESAYQISDYDSTECSPGYSKVIGGN</sequence>
<protein>
    <submittedName>
        <fullName evidence="4">Response regulator transcription factor</fullName>
    </submittedName>
</protein>
<dbReference type="Gene3D" id="3.40.50.2300">
    <property type="match status" value="1"/>
</dbReference>
<gene>
    <name evidence="4" type="ORF">FLL46_08150</name>
</gene>